<dbReference type="AlphaFoldDB" id="A0A2S0WLR1"/>
<evidence type="ECO:0000256" key="1">
    <source>
        <dbReference type="ARBA" id="ARBA00004651"/>
    </source>
</evidence>
<dbReference type="Proteomes" id="UP000244384">
    <property type="component" value="Chromosome"/>
</dbReference>
<dbReference type="InterPro" id="IPR036259">
    <property type="entry name" value="MFS_trans_sf"/>
</dbReference>
<evidence type="ECO:0000256" key="4">
    <source>
        <dbReference type="ARBA" id="ARBA00022989"/>
    </source>
</evidence>
<keyword evidence="3" id="KW-0812">Transmembrane</keyword>
<name>A0A2S0WLR1_9ACTN</name>
<dbReference type="SUPFAM" id="SSF103473">
    <property type="entry name" value="MFS general substrate transporter"/>
    <property type="match status" value="1"/>
</dbReference>
<dbReference type="PANTHER" id="PTHR42718:SF9">
    <property type="entry name" value="MAJOR FACILITATOR SUPERFAMILY MULTIDRUG TRANSPORTER MFSC"/>
    <property type="match status" value="1"/>
</dbReference>
<dbReference type="EMBL" id="CP026952">
    <property type="protein sequence ID" value="AWB92251.1"/>
    <property type="molecule type" value="Genomic_DNA"/>
</dbReference>
<keyword evidence="4" id="KW-1133">Transmembrane helix</keyword>
<evidence type="ECO:0000313" key="7">
    <source>
        <dbReference type="Proteomes" id="UP000244384"/>
    </source>
</evidence>
<dbReference type="CDD" id="cd17321">
    <property type="entry name" value="MFS_MMR_MDR_like"/>
    <property type="match status" value="1"/>
</dbReference>
<dbReference type="PROSITE" id="PS50850">
    <property type="entry name" value="MFS"/>
    <property type="match status" value="1"/>
</dbReference>
<dbReference type="KEGG" id="aez:C3E78_08580"/>
<keyword evidence="5" id="KW-0472">Membrane</keyword>
<dbReference type="Pfam" id="PF07690">
    <property type="entry name" value="MFS_1"/>
    <property type="match status" value="1"/>
</dbReference>
<dbReference type="OrthoDB" id="7375466at2"/>
<reference evidence="7" key="1">
    <citation type="submission" date="2018-01" db="EMBL/GenBank/DDBJ databases">
        <authorList>
            <person name="Li J."/>
        </authorList>
    </citation>
    <scope>NUCLEOTIDE SEQUENCE [LARGE SCALE GENOMIC DNA]</scope>
    <source>
        <strain evidence="7">592</strain>
    </source>
</reference>
<proteinExistence type="predicted"/>
<dbReference type="PANTHER" id="PTHR42718">
    <property type="entry name" value="MAJOR FACILITATOR SUPERFAMILY MULTIDRUG TRANSPORTER MFSC"/>
    <property type="match status" value="1"/>
</dbReference>
<dbReference type="PRINTS" id="PR01036">
    <property type="entry name" value="TCRTETB"/>
</dbReference>
<dbReference type="GO" id="GO:0022857">
    <property type="term" value="F:transmembrane transporter activity"/>
    <property type="evidence" value="ECO:0007669"/>
    <property type="project" value="InterPro"/>
</dbReference>
<evidence type="ECO:0000256" key="3">
    <source>
        <dbReference type="ARBA" id="ARBA00022692"/>
    </source>
</evidence>
<organism evidence="6 7">
    <name type="scientific">Aeromicrobium chenweiae</name>
    <dbReference type="NCBI Taxonomy" id="2079793"/>
    <lineage>
        <taxon>Bacteria</taxon>
        <taxon>Bacillati</taxon>
        <taxon>Actinomycetota</taxon>
        <taxon>Actinomycetes</taxon>
        <taxon>Propionibacteriales</taxon>
        <taxon>Nocardioidaceae</taxon>
        <taxon>Aeromicrobium</taxon>
    </lineage>
</organism>
<accession>A0A2S0WLR1</accession>
<dbReference type="RefSeq" id="WP_108577896.1">
    <property type="nucleotide sequence ID" value="NZ_CP026952.1"/>
</dbReference>
<dbReference type="Gene3D" id="1.20.1720.10">
    <property type="entry name" value="Multidrug resistance protein D"/>
    <property type="match status" value="1"/>
</dbReference>
<keyword evidence="2" id="KW-0813">Transport</keyword>
<dbReference type="InterPro" id="IPR011701">
    <property type="entry name" value="MFS"/>
</dbReference>
<gene>
    <name evidence="6" type="ORF">C3E78_08580</name>
</gene>
<protein>
    <submittedName>
        <fullName evidence="6">MFS transporter</fullName>
    </submittedName>
</protein>
<evidence type="ECO:0000256" key="2">
    <source>
        <dbReference type="ARBA" id="ARBA00022448"/>
    </source>
</evidence>
<accession>A0A5F2EPR2</accession>
<evidence type="ECO:0000256" key="5">
    <source>
        <dbReference type="ARBA" id="ARBA00023136"/>
    </source>
</evidence>
<keyword evidence="7" id="KW-1185">Reference proteome</keyword>
<dbReference type="GO" id="GO:0005886">
    <property type="term" value="C:plasma membrane"/>
    <property type="evidence" value="ECO:0007669"/>
    <property type="project" value="UniProtKB-SubCell"/>
</dbReference>
<evidence type="ECO:0000313" key="6">
    <source>
        <dbReference type="EMBL" id="AWB92251.1"/>
    </source>
</evidence>
<comment type="subcellular location">
    <subcellularLocation>
        <location evidence="1">Cell membrane</location>
        <topology evidence="1">Multi-pass membrane protein</topology>
    </subcellularLocation>
</comment>
<sequence length="467" mass="47781">MAAPLQRATTNYEATCPQTRPRQIADTVIHLAADDMTSASTGSSANSFLTLPALLLAVFVVPLNVAGTATALPSIAGDLGSDPATLQWVVNSFNVAFAVFTLVWGTVSDRVGYKPTLLIGVTGTIGGSVLSAFAPNLLVLDIGRLLAGAAGAAIGVSVTAIISGAYEGAARTRSFALLGTMIGAGLALGPTIAGLLTAAVGWRGVFVAFGVALLLPLLLHGKVPSVRHDRQAGARIFDVHLLRNVRFMSIVLLPVIQACGYIALLTYLPVALSSVYDLDPGATGLLMLAMTAPVLVGPTLGARMVAKIPKSTIFTLFYICIALMLIGNAGMLLVATTAPVWVLIIPMVILGFSFGLPLGFVDGAALASVPPHSSGAAAGVLNFMRLGSEAAVVAVYALTIAALVSNRISDDHLAQEVASGLPGHGADYIPAFITAQIAILAAVAIGLVATIAMHRAVNRAHPMTAAQ</sequence>
<dbReference type="InterPro" id="IPR020846">
    <property type="entry name" value="MFS_dom"/>
</dbReference>